<organism evidence="4 5">
    <name type="scientific">Stigmatella erecta</name>
    <dbReference type="NCBI Taxonomy" id="83460"/>
    <lineage>
        <taxon>Bacteria</taxon>
        <taxon>Pseudomonadati</taxon>
        <taxon>Myxococcota</taxon>
        <taxon>Myxococcia</taxon>
        <taxon>Myxococcales</taxon>
        <taxon>Cystobacterineae</taxon>
        <taxon>Archangiaceae</taxon>
        <taxon>Stigmatella</taxon>
    </lineage>
</organism>
<feature type="signal peptide" evidence="2">
    <location>
        <begin position="1"/>
        <end position="20"/>
    </location>
</feature>
<dbReference type="RefSeq" id="WP_093517579.1">
    <property type="nucleotide sequence ID" value="NZ_FOIJ01000003.1"/>
</dbReference>
<feature type="domain" description="AMIN" evidence="3">
    <location>
        <begin position="366"/>
        <end position="455"/>
    </location>
</feature>
<keyword evidence="5" id="KW-1185">Reference proteome</keyword>
<dbReference type="Pfam" id="PF11741">
    <property type="entry name" value="AMIN"/>
    <property type="match status" value="2"/>
</dbReference>
<reference evidence="5" key="1">
    <citation type="submission" date="2016-10" db="EMBL/GenBank/DDBJ databases">
        <authorList>
            <person name="Varghese N."/>
            <person name="Submissions S."/>
        </authorList>
    </citation>
    <scope>NUCLEOTIDE SEQUENCE [LARGE SCALE GENOMIC DNA]</scope>
    <source>
        <strain evidence="5">DSM 16858</strain>
    </source>
</reference>
<protein>
    <submittedName>
        <fullName evidence="4">AMIN domain-containing protein</fullName>
    </submittedName>
</protein>
<feature type="compositionally biased region" description="Polar residues" evidence="1">
    <location>
        <begin position="151"/>
        <end position="160"/>
    </location>
</feature>
<feature type="chain" id="PRO_5011749680" evidence="2">
    <location>
        <begin position="21"/>
        <end position="460"/>
    </location>
</feature>
<gene>
    <name evidence="4" type="ORF">SAMN05443639_103117</name>
</gene>
<dbReference type="InterPro" id="IPR021731">
    <property type="entry name" value="AMIN_dom"/>
</dbReference>
<dbReference type="EMBL" id="FOIJ01000003">
    <property type="protein sequence ID" value="SET48501.1"/>
    <property type="molecule type" value="Genomic_DNA"/>
</dbReference>
<evidence type="ECO:0000256" key="1">
    <source>
        <dbReference type="SAM" id="MobiDB-lite"/>
    </source>
</evidence>
<feature type="region of interest" description="Disordered" evidence="1">
    <location>
        <begin position="131"/>
        <end position="351"/>
    </location>
</feature>
<proteinExistence type="predicted"/>
<keyword evidence="2" id="KW-0732">Signal</keyword>
<dbReference type="Proteomes" id="UP000199181">
    <property type="component" value="Unassembled WGS sequence"/>
</dbReference>
<accession>A0A1I0ESM8</accession>
<name>A0A1I0ESM8_9BACT</name>
<dbReference type="AlphaFoldDB" id="A0A1I0ESM8"/>
<evidence type="ECO:0000313" key="4">
    <source>
        <dbReference type="EMBL" id="SET48501.1"/>
    </source>
</evidence>
<feature type="compositionally biased region" description="Low complexity" evidence="1">
    <location>
        <begin position="191"/>
        <end position="200"/>
    </location>
</feature>
<feature type="domain" description="AMIN" evidence="3">
    <location>
        <begin position="31"/>
        <end position="122"/>
    </location>
</feature>
<feature type="compositionally biased region" description="Basic and acidic residues" evidence="1">
    <location>
        <begin position="201"/>
        <end position="330"/>
    </location>
</feature>
<sequence length="460" mass="49891">MKAYAVAVLGWVLLPLFAFAQEKAALNAITRVAVNGGVVEIAGSQKPNFTTFTMTDPPRLVIDISGAVLSGVPEEIPARGGGVTGLRTANYGSEATSVARVLIGYERDVETDIQVSGNVLTVKVLEEGGPAVAQARPVEGDPAPTAEGTAPETQAGTTPPANAQAQREAQEQAAREAQANAQAEEARRQAQETAAATAAAEKQRQQETERVQAEAKRQAEAEAKQRETAQAEARKAAEAEEKQRQAQEAQAKRQAEAEAKQRAQEDARAQAEARKTAQAEEKRRQAEEAQAKREAEAEAKQRAQEDARAQAEARKTAQAEERRRQEEVRAARVASAEPPARPVEREPVATPGISARRKTLEIVGFQQRASSSRVYIRTNERVQYKVSQSDREIILELENTQIGKGNNTRALDTSFFDTAVARVDPVAGPDRSVRVSIRLKEPVSVQTRQEGNTISLEFPR</sequence>
<evidence type="ECO:0000256" key="2">
    <source>
        <dbReference type="SAM" id="SignalP"/>
    </source>
</evidence>
<evidence type="ECO:0000259" key="3">
    <source>
        <dbReference type="Pfam" id="PF11741"/>
    </source>
</evidence>
<evidence type="ECO:0000313" key="5">
    <source>
        <dbReference type="Proteomes" id="UP000199181"/>
    </source>
</evidence>
<dbReference type="Gene3D" id="2.60.40.3500">
    <property type="match status" value="1"/>
</dbReference>